<dbReference type="OrthoDB" id="6048299at2"/>
<dbReference type="Pfam" id="PF01987">
    <property type="entry name" value="AIM24"/>
    <property type="match status" value="1"/>
</dbReference>
<proteinExistence type="predicted"/>
<dbReference type="AlphaFoldDB" id="A0A2T0RA96"/>
<dbReference type="RefSeq" id="WP_106206298.1">
    <property type="nucleotide sequence ID" value="NZ_PVZF01000001.1"/>
</dbReference>
<comment type="caution">
    <text evidence="1">The sequence shown here is derived from an EMBL/GenBank/DDBJ whole genome shotgun (WGS) entry which is preliminary data.</text>
</comment>
<reference evidence="1 2" key="1">
    <citation type="submission" date="2018-03" db="EMBL/GenBank/DDBJ databases">
        <title>Genomic Encyclopedia of Archaeal and Bacterial Type Strains, Phase II (KMG-II): from individual species to whole genera.</title>
        <authorList>
            <person name="Goeker M."/>
        </authorList>
    </citation>
    <scope>NUCLEOTIDE SEQUENCE [LARGE SCALE GENOMIC DNA]</scope>
    <source>
        <strain evidence="1 2">DSM 19711</strain>
    </source>
</reference>
<evidence type="ECO:0000313" key="1">
    <source>
        <dbReference type="EMBL" id="PRY18079.1"/>
    </source>
</evidence>
<organism evidence="1 2">
    <name type="scientific">Kineococcus rhizosphaerae</name>
    <dbReference type="NCBI Taxonomy" id="559628"/>
    <lineage>
        <taxon>Bacteria</taxon>
        <taxon>Bacillati</taxon>
        <taxon>Actinomycetota</taxon>
        <taxon>Actinomycetes</taxon>
        <taxon>Kineosporiales</taxon>
        <taxon>Kineosporiaceae</taxon>
        <taxon>Kineococcus</taxon>
    </lineage>
</organism>
<dbReference type="EMBL" id="PVZF01000001">
    <property type="protein sequence ID" value="PRY18079.1"/>
    <property type="molecule type" value="Genomic_DNA"/>
</dbReference>
<dbReference type="Gene3D" id="3.60.160.10">
    <property type="entry name" value="Mitochondrial biogenesis AIM24"/>
    <property type="match status" value="1"/>
</dbReference>
<gene>
    <name evidence="1" type="ORF">CLV37_101323</name>
</gene>
<dbReference type="PANTHER" id="PTHR38074">
    <property type="entry name" value="ALTERED INHERITANCE OF MITOCHONDRIA PROTEIN 24, MITOCHONDRIAL"/>
    <property type="match status" value="1"/>
</dbReference>
<accession>A0A2T0RA96</accession>
<evidence type="ECO:0000313" key="2">
    <source>
        <dbReference type="Proteomes" id="UP000238083"/>
    </source>
</evidence>
<dbReference type="InterPro" id="IPR036983">
    <property type="entry name" value="AIM24_sf"/>
</dbReference>
<dbReference type="InterPro" id="IPR016031">
    <property type="entry name" value="Trp_RNA-bd_attenuator-like_dom"/>
</dbReference>
<dbReference type="Proteomes" id="UP000238083">
    <property type="component" value="Unassembled WGS sequence"/>
</dbReference>
<name>A0A2T0RA96_9ACTN</name>
<keyword evidence="2" id="KW-1185">Reference proteome</keyword>
<dbReference type="PANTHER" id="PTHR38074:SF1">
    <property type="entry name" value="ALTERED INHERITANCE OF MITOCHONDRIA PROTEIN 24, MITOCHONDRIAL"/>
    <property type="match status" value="1"/>
</dbReference>
<dbReference type="SUPFAM" id="SSF51219">
    <property type="entry name" value="TRAP-like"/>
    <property type="match status" value="1"/>
</dbReference>
<dbReference type="InterPro" id="IPR002838">
    <property type="entry name" value="AIM24"/>
</dbReference>
<protein>
    <submittedName>
        <fullName evidence="1">Uncharacterized protein (AIM24 family)</fullName>
    </submittedName>
</protein>
<sequence>MGFTKVTSKVVLADVRPGAEVLARRGAMLATTGRITFSPVVGGPGGGTYGGGIASALARGMQGEAVPLMVAEGTGTVHYGFRGHHVTIVDLDGSQPMSVEADRLLAHDASMSSSVVFLGQQGGLRGAVRGAVTGQGLFTTQLSGRGSVALLSHGGTFTLRVGGSRQVVVDPQAYVAHVGDLRLDVATALSWRDAVGRGSGEGVQLKVSGEGTVYVQASEEKL</sequence>